<evidence type="ECO:0000313" key="12">
    <source>
        <dbReference type="Ensembl" id="ENSPNAP00000054505.1"/>
    </source>
</evidence>
<keyword evidence="4 10" id="KW-0732">Signal</keyword>
<reference evidence="12" key="2">
    <citation type="submission" date="2025-08" db="UniProtKB">
        <authorList>
            <consortium name="Ensembl"/>
        </authorList>
    </citation>
    <scope>IDENTIFICATION</scope>
</reference>
<evidence type="ECO:0000256" key="5">
    <source>
        <dbReference type="ARBA" id="ARBA00023136"/>
    </source>
</evidence>
<dbReference type="GeneID" id="108429002"/>
<reference evidence="12 13" key="1">
    <citation type="submission" date="2020-10" db="EMBL/GenBank/DDBJ databases">
        <title>Pygocentrus nattereri (red-bellied piranha) genome, fPygNat1, primary haplotype.</title>
        <authorList>
            <person name="Myers G."/>
            <person name="Meyer A."/>
            <person name="Karagic N."/>
            <person name="Pippel M."/>
            <person name="Winkler S."/>
            <person name="Tracey A."/>
            <person name="Wood J."/>
            <person name="Formenti G."/>
            <person name="Howe K."/>
            <person name="Fedrigo O."/>
            <person name="Jarvis E.D."/>
        </authorList>
    </citation>
    <scope>NUCLEOTIDE SEQUENCE [LARGE SCALE GENOMIC DNA]</scope>
</reference>
<feature type="domain" description="UPAR/Ly6" evidence="11">
    <location>
        <begin position="21"/>
        <end position="102"/>
    </location>
</feature>
<dbReference type="AlphaFoldDB" id="A0AAR2JR68"/>
<comment type="subcellular location">
    <subcellularLocation>
        <location evidence="1">Cell membrane</location>
        <topology evidence="1">Lipid-anchor</topology>
        <topology evidence="1">GPI-anchor</topology>
    </subcellularLocation>
</comment>
<dbReference type="InterPro" id="IPR045860">
    <property type="entry name" value="Snake_toxin-like_sf"/>
</dbReference>
<dbReference type="Pfam" id="PF00021">
    <property type="entry name" value="UPAR_LY6"/>
    <property type="match status" value="1"/>
</dbReference>
<keyword evidence="8" id="KW-0449">Lipoprotein</keyword>
<dbReference type="PANTHER" id="PTHR47613:SF1">
    <property type="entry name" value="SPERM ACROSOME MEMBRANE-ASSOCIATED PROTEIN 4"/>
    <property type="match status" value="1"/>
</dbReference>
<dbReference type="Gene3D" id="2.10.60.10">
    <property type="entry name" value="CD59"/>
    <property type="match status" value="1"/>
</dbReference>
<reference evidence="12" key="3">
    <citation type="submission" date="2025-09" db="UniProtKB">
        <authorList>
            <consortium name="Ensembl"/>
        </authorList>
    </citation>
    <scope>IDENTIFICATION</scope>
</reference>
<evidence type="ECO:0000256" key="1">
    <source>
        <dbReference type="ARBA" id="ARBA00004609"/>
    </source>
</evidence>
<protein>
    <recommendedName>
        <fullName evidence="11">UPAR/Ly6 domain-containing protein</fullName>
    </recommendedName>
</protein>
<dbReference type="PANTHER" id="PTHR47613">
    <property type="entry name" value="SPERM ACROSOME MEMBRANE-ASSOCIATED PROTEIN 4"/>
    <property type="match status" value="1"/>
</dbReference>
<evidence type="ECO:0000259" key="11">
    <source>
        <dbReference type="Pfam" id="PF00021"/>
    </source>
</evidence>
<evidence type="ECO:0000256" key="7">
    <source>
        <dbReference type="ARBA" id="ARBA00023180"/>
    </source>
</evidence>
<dbReference type="Ensembl" id="ENSPNAT00000070597.1">
    <property type="protein sequence ID" value="ENSPNAP00000054505.1"/>
    <property type="gene ID" value="ENSPNAG00000031912.1"/>
</dbReference>
<proteinExistence type="inferred from homology"/>
<dbReference type="RefSeq" id="XP_017555924.1">
    <property type="nucleotide sequence ID" value="XM_017700435.2"/>
</dbReference>
<comment type="similarity">
    <text evidence="9">Belongs to the SPACA4/bouncer family.</text>
</comment>
<organism evidence="12 13">
    <name type="scientific">Pygocentrus nattereri</name>
    <name type="common">Red-bellied piranha</name>
    <dbReference type="NCBI Taxonomy" id="42514"/>
    <lineage>
        <taxon>Eukaryota</taxon>
        <taxon>Metazoa</taxon>
        <taxon>Chordata</taxon>
        <taxon>Craniata</taxon>
        <taxon>Vertebrata</taxon>
        <taxon>Euteleostomi</taxon>
        <taxon>Actinopterygii</taxon>
        <taxon>Neopterygii</taxon>
        <taxon>Teleostei</taxon>
        <taxon>Ostariophysi</taxon>
        <taxon>Characiformes</taxon>
        <taxon>Characoidei</taxon>
        <taxon>Pygocentrus</taxon>
    </lineage>
</organism>
<evidence type="ECO:0000256" key="6">
    <source>
        <dbReference type="ARBA" id="ARBA00023157"/>
    </source>
</evidence>
<evidence type="ECO:0000256" key="10">
    <source>
        <dbReference type="SAM" id="SignalP"/>
    </source>
</evidence>
<evidence type="ECO:0000256" key="3">
    <source>
        <dbReference type="ARBA" id="ARBA00022622"/>
    </source>
</evidence>
<evidence type="ECO:0000256" key="2">
    <source>
        <dbReference type="ARBA" id="ARBA00022475"/>
    </source>
</evidence>
<name>A0AAR2JR68_PYGNA</name>
<sequence length="125" mass="13457">MSGIRSLLCVAVMVAVLRSGQTLECFRCDLGFWDVCYTTKTNCSDGEQCFVGIGKAASVLDIKMMGCLNEEDCNKTTTVAFPVNKTVYSLTTHCCDEDRCNGSPAVLMTPLTLLALTVAQTIGLL</sequence>
<dbReference type="GO" id="GO:0098552">
    <property type="term" value="C:side of membrane"/>
    <property type="evidence" value="ECO:0007669"/>
    <property type="project" value="UniProtKB-KW"/>
</dbReference>
<dbReference type="Proteomes" id="UP001501920">
    <property type="component" value="Chromosome 3"/>
</dbReference>
<dbReference type="GO" id="GO:0005886">
    <property type="term" value="C:plasma membrane"/>
    <property type="evidence" value="ECO:0007669"/>
    <property type="project" value="UniProtKB-SubCell"/>
</dbReference>
<keyword evidence="5" id="KW-0472">Membrane</keyword>
<keyword evidence="6" id="KW-1015">Disulfide bond</keyword>
<evidence type="ECO:0000256" key="8">
    <source>
        <dbReference type="ARBA" id="ARBA00023288"/>
    </source>
</evidence>
<dbReference type="SUPFAM" id="SSF57302">
    <property type="entry name" value="Snake toxin-like"/>
    <property type="match status" value="1"/>
</dbReference>
<dbReference type="InterPro" id="IPR016054">
    <property type="entry name" value="LY6_UPA_recep-like"/>
</dbReference>
<keyword evidence="7" id="KW-0325">Glycoprotein</keyword>
<keyword evidence="3" id="KW-0336">GPI-anchor</keyword>
<dbReference type="GO" id="GO:0035036">
    <property type="term" value="P:sperm-egg recognition"/>
    <property type="evidence" value="ECO:0007669"/>
    <property type="project" value="TreeGrafter"/>
</dbReference>
<keyword evidence="13" id="KW-1185">Reference proteome</keyword>
<evidence type="ECO:0000256" key="4">
    <source>
        <dbReference type="ARBA" id="ARBA00022729"/>
    </source>
</evidence>
<dbReference type="GeneTree" id="ENSGT00510000049347"/>
<evidence type="ECO:0000256" key="9">
    <source>
        <dbReference type="ARBA" id="ARBA00029446"/>
    </source>
</evidence>
<evidence type="ECO:0000313" key="13">
    <source>
        <dbReference type="Proteomes" id="UP001501920"/>
    </source>
</evidence>
<feature type="signal peptide" evidence="10">
    <location>
        <begin position="1"/>
        <end position="22"/>
    </location>
</feature>
<feature type="chain" id="PRO_5043815130" description="UPAR/Ly6 domain-containing protein" evidence="10">
    <location>
        <begin position="23"/>
        <end position="125"/>
    </location>
</feature>
<keyword evidence="2" id="KW-1003">Cell membrane</keyword>
<accession>A0AAR2JR68</accession>
<dbReference type="InterPro" id="IPR046354">
    <property type="entry name" value="SPACA4/Bouncer"/>
</dbReference>